<dbReference type="GO" id="GO:1901909">
    <property type="term" value="P:diadenosine hexaphosphate catabolic process"/>
    <property type="evidence" value="ECO:0007669"/>
    <property type="project" value="TreeGrafter"/>
</dbReference>
<evidence type="ECO:0000256" key="3">
    <source>
        <dbReference type="ARBA" id="ARBA00022801"/>
    </source>
</evidence>
<evidence type="ECO:0000259" key="7">
    <source>
        <dbReference type="PROSITE" id="PS51462"/>
    </source>
</evidence>
<dbReference type="EC" id="3.6.1.52" evidence="8"/>
<keyword evidence="4" id="KW-0460">Magnesium</keyword>
<sequence>MSPKSAVPRAVAIAVAVQSREPDYSDAQVCLVSSRKHKDAFVLPKGGVERGESPREAAARELWEEAGVRAPLALPPGAPTEALEIPDTKPHKHSPSADAADAAFVPATVYSVHEFVVAPEHVEAKWPEAKERVRLFVPPAEARERVAWRRGMADALQRASCFRL</sequence>
<dbReference type="SUPFAM" id="SSF55811">
    <property type="entry name" value="Nudix"/>
    <property type="match status" value="1"/>
</dbReference>
<organism evidence="8 9">
    <name type="scientific">Malassezia obtusa</name>
    <dbReference type="NCBI Taxonomy" id="76774"/>
    <lineage>
        <taxon>Eukaryota</taxon>
        <taxon>Fungi</taxon>
        <taxon>Dikarya</taxon>
        <taxon>Basidiomycota</taxon>
        <taxon>Ustilaginomycotina</taxon>
        <taxon>Malasseziomycetes</taxon>
        <taxon>Malasseziales</taxon>
        <taxon>Malasseziaceae</taxon>
        <taxon>Malassezia</taxon>
    </lineage>
</organism>
<dbReference type="GO" id="GO:0008486">
    <property type="term" value="F:diphosphoinositol-polyphosphate diphosphatase activity"/>
    <property type="evidence" value="ECO:0007669"/>
    <property type="project" value="UniProtKB-EC"/>
</dbReference>
<evidence type="ECO:0000256" key="1">
    <source>
        <dbReference type="ARBA" id="ARBA00001946"/>
    </source>
</evidence>
<evidence type="ECO:0000256" key="2">
    <source>
        <dbReference type="ARBA" id="ARBA00022723"/>
    </source>
</evidence>
<dbReference type="EMBL" id="CP119936">
    <property type="protein sequence ID" value="WFD03245.1"/>
    <property type="molecule type" value="Genomic_DNA"/>
</dbReference>
<dbReference type="PANTHER" id="PTHR12629">
    <property type="entry name" value="DIPHOSPHOINOSITOL POLYPHOSPHATE PHOSPHOHYDROLASE"/>
    <property type="match status" value="1"/>
</dbReference>
<dbReference type="InterPro" id="IPR020084">
    <property type="entry name" value="NUDIX_hydrolase_CS"/>
</dbReference>
<accession>A0AAF0IS52</accession>
<evidence type="ECO:0000313" key="8">
    <source>
        <dbReference type="EMBL" id="WFD03245.1"/>
    </source>
</evidence>
<dbReference type="AlphaFoldDB" id="A0AAF0IS52"/>
<dbReference type="PANTHER" id="PTHR12629:SF0">
    <property type="entry name" value="DIPHOSPHOINOSITOL-POLYPHOSPHATE DIPHOSPHATASE"/>
    <property type="match status" value="1"/>
</dbReference>
<keyword evidence="3 5" id="KW-0378">Hydrolase</keyword>
<dbReference type="PRINTS" id="PR00502">
    <property type="entry name" value="NUDIXFAMILY"/>
</dbReference>
<dbReference type="GO" id="GO:1901911">
    <property type="term" value="P:adenosine 5'-(hexahydrogen pentaphosphate) catabolic process"/>
    <property type="evidence" value="ECO:0007669"/>
    <property type="project" value="TreeGrafter"/>
</dbReference>
<dbReference type="InterPro" id="IPR020476">
    <property type="entry name" value="Nudix_hydrolase"/>
</dbReference>
<evidence type="ECO:0000256" key="4">
    <source>
        <dbReference type="ARBA" id="ARBA00022842"/>
    </source>
</evidence>
<dbReference type="PROSITE" id="PS51462">
    <property type="entry name" value="NUDIX"/>
    <property type="match status" value="1"/>
</dbReference>
<name>A0AAF0IS52_9BASI</name>
<reference evidence="8" key="1">
    <citation type="submission" date="2023-03" db="EMBL/GenBank/DDBJ databases">
        <title>Mating type loci evolution in Malassezia.</title>
        <authorList>
            <person name="Coelho M.A."/>
        </authorList>
    </citation>
    <scope>NUCLEOTIDE SEQUENCE</scope>
    <source>
        <strain evidence="8">CBS 7876</strain>
    </source>
</reference>
<keyword evidence="9" id="KW-1185">Reference proteome</keyword>
<dbReference type="Pfam" id="PF00293">
    <property type="entry name" value="NUDIX"/>
    <property type="match status" value="1"/>
</dbReference>
<dbReference type="CDD" id="cd04666">
    <property type="entry name" value="NUDIX_DIPP2_like_Nudt4"/>
    <property type="match status" value="1"/>
</dbReference>
<evidence type="ECO:0000313" key="9">
    <source>
        <dbReference type="Proteomes" id="UP001214603"/>
    </source>
</evidence>
<evidence type="ECO:0000256" key="5">
    <source>
        <dbReference type="RuleBase" id="RU003476"/>
    </source>
</evidence>
<keyword evidence="2" id="KW-0479">Metal-binding</keyword>
<dbReference type="InterPro" id="IPR000086">
    <property type="entry name" value="NUDIX_hydrolase_dom"/>
</dbReference>
<dbReference type="PROSITE" id="PS00893">
    <property type="entry name" value="NUDIX_BOX"/>
    <property type="match status" value="1"/>
</dbReference>
<dbReference type="InterPro" id="IPR015797">
    <property type="entry name" value="NUDIX_hydrolase-like_dom_sf"/>
</dbReference>
<gene>
    <name evidence="8" type="ORF">MOBT1_001934</name>
</gene>
<dbReference type="GO" id="GO:0046872">
    <property type="term" value="F:metal ion binding"/>
    <property type="evidence" value="ECO:0007669"/>
    <property type="project" value="UniProtKB-KW"/>
</dbReference>
<dbReference type="GO" id="GO:0071543">
    <property type="term" value="P:diphosphoinositol polyphosphate metabolic process"/>
    <property type="evidence" value="ECO:0007669"/>
    <property type="project" value="TreeGrafter"/>
</dbReference>
<feature type="region of interest" description="Disordered" evidence="6">
    <location>
        <begin position="72"/>
        <end position="98"/>
    </location>
</feature>
<dbReference type="GO" id="GO:0000298">
    <property type="term" value="F:endopolyphosphatase activity"/>
    <property type="evidence" value="ECO:0007669"/>
    <property type="project" value="TreeGrafter"/>
</dbReference>
<dbReference type="Proteomes" id="UP001214603">
    <property type="component" value="Chromosome 3"/>
</dbReference>
<proteinExistence type="inferred from homology"/>
<dbReference type="InterPro" id="IPR047198">
    <property type="entry name" value="DDP-like_NUDIX"/>
</dbReference>
<evidence type="ECO:0000256" key="6">
    <source>
        <dbReference type="SAM" id="MobiDB-lite"/>
    </source>
</evidence>
<protein>
    <submittedName>
        <fullName evidence="8">Diphosphoinositol-polyphosphate diphosphatase</fullName>
        <ecNumber evidence="8">3.6.1.52</ecNumber>
    </submittedName>
</protein>
<dbReference type="Gene3D" id="3.90.79.10">
    <property type="entry name" value="Nucleoside Triphosphate Pyrophosphohydrolase"/>
    <property type="match status" value="1"/>
</dbReference>
<dbReference type="GO" id="GO:0034432">
    <property type="term" value="F:bis(5'-adenosyl)-pentaphosphatase activity"/>
    <property type="evidence" value="ECO:0007669"/>
    <property type="project" value="TreeGrafter"/>
</dbReference>
<feature type="domain" description="Nudix hydrolase" evidence="7">
    <location>
        <begin position="8"/>
        <end position="150"/>
    </location>
</feature>
<comment type="similarity">
    <text evidence="5">Belongs to the Nudix hydrolase family.</text>
</comment>
<dbReference type="GO" id="GO:0005737">
    <property type="term" value="C:cytoplasm"/>
    <property type="evidence" value="ECO:0007669"/>
    <property type="project" value="TreeGrafter"/>
</dbReference>
<dbReference type="GO" id="GO:0034431">
    <property type="term" value="F:bis(5'-adenosyl)-hexaphosphatase activity"/>
    <property type="evidence" value="ECO:0007669"/>
    <property type="project" value="TreeGrafter"/>
</dbReference>
<dbReference type="GO" id="GO:0005634">
    <property type="term" value="C:nucleus"/>
    <property type="evidence" value="ECO:0007669"/>
    <property type="project" value="TreeGrafter"/>
</dbReference>
<comment type="cofactor">
    <cofactor evidence="1">
        <name>Mg(2+)</name>
        <dbReference type="ChEBI" id="CHEBI:18420"/>
    </cofactor>
</comment>
<dbReference type="GO" id="GO:1901907">
    <property type="term" value="P:diadenosine pentaphosphate catabolic process"/>
    <property type="evidence" value="ECO:0007669"/>
    <property type="project" value="TreeGrafter"/>
</dbReference>